<evidence type="ECO:0000256" key="2">
    <source>
        <dbReference type="ARBA" id="ARBA00023015"/>
    </source>
</evidence>
<evidence type="ECO:0000259" key="4">
    <source>
        <dbReference type="Pfam" id="PF04153"/>
    </source>
</evidence>
<dbReference type="AlphaFoldDB" id="A0A2P4YY60"/>
<sequence>MADNELNLIYSIFSKCESDLKAIVSIVNILSKNKYDVNKFETEIREIKEKLHIVEKKIVESRIVSSNQTDFVSEKYILENCHESLQSLKGSIVKFREIKIKNVHLQGDKKLQINDFESKSVGDLLNDEFFELKIDNEAKLSQINADNYITDSFSQEKLKNDNNIYTRERIVKPGNNTERPIDAKDEYKHSIGFRLDVFKHLNTDILDNSFNNKLELQDSIGKHIQYTPRMVWHNPRSDFPSRPLEKLTKTSFFDKLALDTLFFIFYFQQGTFQQFLSIQELKRKKWQFHKKCFAWFYKRSDSKITTEDAEVADYIYFDFEKDWCQKIKNDFAFEFIHLDDTPIFINKNNEANSCYNSKACADKDQIGFNSDISGNIINADGAIKDHCTINHLSNK</sequence>
<name>A0A2P4YY60_9CRYT</name>
<evidence type="ECO:0000313" key="5">
    <source>
        <dbReference type="EMBL" id="POM82755.1"/>
    </source>
</evidence>
<evidence type="ECO:0000256" key="3">
    <source>
        <dbReference type="ARBA" id="ARBA00023163"/>
    </source>
</evidence>
<reference evidence="5 6" key="1">
    <citation type="submission" date="2014-04" db="EMBL/GenBank/DDBJ databases">
        <title>Comparative Genomics of Cryptosporidium Species.</title>
        <authorList>
            <person name="Silva J.C."/>
            <person name="Su Q."/>
            <person name="Chalmers R."/>
            <person name="Chibucos M.C."/>
            <person name="Elwin K."/>
            <person name="Godinez A."/>
            <person name="Guo F."/>
            <person name="Huynh K."/>
            <person name="Orvis J."/>
            <person name="Ott S."/>
            <person name="Sadzewicz L."/>
            <person name="Sengamalay N."/>
            <person name="Shetty A."/>
            <person name="Sun M."/>
            <person name="Tallon L."/>
            <person name="Xiao L."/>
            <person name="Zhang H."/>
            <person name="Fraser C.M."/>
            <person name="Zhu G."/>
            <person name="Kissinger J."/>
            <person name="Widmer G."/>
        </authorList>
    </citation>
    <scope>NUCLEOTIDE SEQUENCE [LARGE SCALE GENOMIC DNA]</scope>
    <source>
        <strain evidence="5 6">UKMEL1</strain>
    </source>
</reference>
<keyword evidence="3" id="KW-0804">Transcription</keyword>
<protein>
    <submittedName>
        <fullName evidence="5">NOT2 / NOT3 / NOT5 family protein</fullName>
    </submittedName>
</protein>
<dbReference type="GO" id="GO:0030015">
    <property type="term" value="C:CCR4-NOT core complex"/>
    <property type="evidence" value="ECO:0007669"/>
    <property type="project" value="InterPro"/>
</dbReference>
<dbReference type="PANTHER" id="PTHR23326">
    <property type="entry name" value="CCR4 NOT-RELATED"/>
    <property type="match status" value="1"/>
</dbReference>
<dbReference type="OrthoDB" id="293823at2759"/>
<dbReference type="VEuPathDB" id="CryptoDB:CmeUKMEL1_03980"/>
<gene>
    <name evidence="5" type="ORF">CmeUKMEL1_03980</name>
</gene>
<accession>A0A2P4YY60</accession>
<dbReference type="InterPro" id="IPR040168">
    <property type="entry name" value="Not2/3/5"/>
</dbReference>
<dbReference type="InterPro" id="IPR038635">
    <property type="entry name" value="CCR4-NOT_su2/3/5_C_sf"/>
</dbReference>
<comment type="similarity">
    <text evidence="1">Belongs to the CNOT2/3/5 family.</text>
</comment>
<keyword evidence="2" id="KW-0805">Transcription regulation</keyword>
<dbReference type="GO" id="GO:0006355">
    <property type="term" value="P:regulation of DNA-templated transcription"/>
    <property type="evidence" value="ECO:0007669"/>
    <property type="project" value="InterPro"/>
</dbReference>
<dbReference type="EMBL" id="JIBK01000006">
    <property type="protein sequence ID" value="POM82755.1"/>
    <property type="molecule type" value="Genomic_DNA"/>
</dbReference>
<dbReference type="InterPro" id="IPR007282">
    <property type="entry name" value="NOT2/3/5_C"/>
</dbReference>
<organism evidence="5 6">
    <name type="scientific">Cryptosporidium meleagridis</name>
    <dbReference type="NCBI Taxonomy" id="93969"/>
    <lineage>
        <taxon>Eukaryota</taxon>
        <taxon>Sar</taxon>
        <taxon>Alveolata</taxon>
        <taxon>Apicomplexa</taxon>
        <taxon>Conoidasida</taxon>
        <taxon>Coccidia</taxon>
        <taxon>Eucoccidiorida</taxon>
        <taxon>Eimeriorina</taxon>
        <taxon>Cryptosporidiidae</taxon>
        <taxon>Cryptosporidium</taxon>
    </lineage>
</organism>
<dbReference type="Gene3D" id="2.30.30.1020">
    <property type="entry name" value="CCR4-NOT complex subunit 2/3/5, C-terminal domain"/>
    <property type="match status" value="1"/>
</dbReference>
<keyword evidence="6" id="KW-1185">Reference proteome</keyword>
<proteinExistence type="inferred from homology"/>
<evidence type="ECO:0000313" key="6">
    <source>
        <dbReference type="Proteomes" id="UP000236928"/>
    </source>
</evidence>
<dbReference type="Pfam" id="PF04153">
    <property type="entry name" value="NOT2_3_5_C"/>
    <property type="match status" value="1"/>
</dbReference>
<dbReference type="Proteomes" id="UP000236928">
    <property type="component" value="Unassembled WGS sequence"/>
</dbReference>
<evidence type="ECO:0000256" key="1">
    <source>
        <dbReference type="ARBA" id="ARBA00007682"/>
    </source>
</evidence>
<feature type="domain" description="NOT2/NOT3/NOT5 C-terminal" evidence="4">
    <location>
        <begin position="232"/>
        <end position="337"/>
    </location>
</feature>
<comment type="caution">
    <text evidence="5">The sequence shown here is derived from an EMBL/GenBank/DDBJ whole genome shotgun (WGS) entry which is preliminary data.</text>
</comment>